<sequence length="242" mass="27444">MRLTTGLLSTIVLFLATCSSGWGQAQYGGRSATITGAMKYRLQQARTVGQDSAGRVYTVFNGTGRNPWILFGTPYWTFPTWQPGRVQLTDDSPMTACSIAYNVMTNEVLCRFNQDTTTYTLKPVAFAIEGMPFVRLSEKGYPFYYQILYKGDAQLFEGYKRKMTLVRPQPYDNSRASLIGYFLGLERYYYLKLPNAPMRTFQLNRRSFMQAMGDNVDTRLLPPGDVLTVADVVRVLADYDAH</sequence>
<keyword evidence="1" id="KW-0732">Signal</keyword>
<dbReference type="Proteomes" id="UP000238375">
    <property type="component" value="Unassembled WGS sequence"/>
</dbReference>
<feature type="signal peptide" evidence="1">
    <location>
        <begin position="1"/>
        <end position="25"/>
    </location>
</feature>
<dbReference type="RefSeq" id="WP_106139496.1">
    <property type="nucleotide sequence ID" value="NZ_PVTE01000018.1"/>
</dbReference>
<keyword evidence="3" id="KW-1185">Reference proteome</keyword>
<dbReference type="EMBL" id="PVTE01000018">
    <property type="protein sequence ID" value="PRY34208.1"/>
    <property type="molecule type" value="Genomic_DNA"/>
</dbReference>
<gene>
    <name evidence="2" type="ORF">CLV58_11880</name>
</gene>
<feature type="chain" id="PRO_5015425649" evidence="1">
    <location>
        <begin position="26"/>
        <end position="242"/>
    </location>
</feature>
<name>A0A2T0SLC2_9BACT</name>
<dbReference type="OrthoDB" id="928068at2"/>
<evidence type="ECO:0000313" key="3">
    <source>
        <dbReference type="Proteomes" id="UP000238375"/>
    </source>
</evidence>
<proteinExistence type="predicted"/>
<reference evidence="2 3" key="1">
    <citation type="submission" date="2018-03" db="EMBL/GenBank/DDBJ databases">
        <title>Genomic Encyclopedia of Archaeal and Bacterial Type Strains, Phase II (KMG-II): from individual species to whole genera.</title>
        <authorList>
            <person name="Goeker M."/>
        </authorList>
    </citation>
    <scope>NUCLEOTIDE SEQUENCE [LARGE SCALE GENOMIC DNA]</scope>
    <source>
        <strain evidence="2 3">DSM 28354</strain>
    </source>
</reference>
<evidence type="ECO:0000256" key="1">
    <source>
        <dbReference type="SAM" id="SignalP"/>
    </source>
</evidence>
<protein>
    <submittedName>
        <fullName evidence="2">Uncharacterized protein</fullName>
    </submittedName>
</protein>
<accession>A0A2T0SLC2</accession>
<evidence type="ECO:0000313" key="2">
    <source>
        <dbReference type="EMBL" id="PRY34208.1"/>
    </source>
</evidence>
<comment type="caution">
    <text evidence="2">The sequence shown here is derived from an EMBL/GenBank/DDBJ whole genome shotgun (WGS) entry which is preliminary data.</text>
</comment>
<dbReference type="AlphaFoldDB" id="A0A2T0SLC2"/>
<organism evidence="2 3">
    <name type="scientific">Spirosoma oryzae</name>
    <dbReference type="NCBI Taxonomy" id="1469603"/>
    <lineage>
        <taxon>Bacteria</taxon>
        <taxon>Pseudomonadati</taxon>
        <taxon>Bacteroidota</taxon>
        <taxon>Cytophagia</taxon>
        <taxon>Cytophagales</taxon>
        <taxon>Cytophagaceae</taxon>
        <taxon>Spirosoma</taxon>
    </lineage>
</organism>